<feature type="domain" description="Peptidase S54 rhomboid" evidence="8">
    <location>
        <begin position="51"/>
        <end position="233"/>
    </location>
</feature>
<organism evidence="9 10">
    <name type="scientific">Croceimicrobium hydrocarbonivorans</name>
    <dbReference type="NCBI Taxonomy" id="2761580"/>
    <lineage>
        <taxon>Bacteria</taxon>
        <taxon>Pseudomonadati</taxon>
        <taxon>Bacteroidota</taxon>
        <taxon>Flavobacteriia</taxon>
        <taxon>Flavobacteriales</taxon>
        <taxon>Owenweeksiaceae</taxon>
        <taxon>Croceimicrobium</taxon>
    </lineage>
</organism>
<dbReference type="RefSeq" id="WP_210759157.1">
    <property type="nucleotide sequence ID" value="NZ_CP060139.1"/>
</dbReference>
<evidence type="ECO:0000256" key="6">
    <source>
        <dbReference type="ARBA" id="ARBA00023136"/>
    </source>
</evidence>
<feature type="transmembrane region" description="Helical" evidence="7">
    <location>
        <begin position="182"/>
        <end position="202"/>
    </location>
</feature>
<dbReference type="Proteomes" id="UP000516305">
    <property type="component" value="Chromosome"/>
</dbReference>
<evidence type="ECO:0000256" key="1">
    <source>
        <dbReference type="ARBA" id="ARBA00004141"/>
    </source>
</evidence>
<proteinExistence type="inferred from homology"/>
<feature type="transmembrane region" description="Helical" evidence="7">
    <location>
        <begin position="20"/>
        <end position="41"/>
    </location>
</feature>
<keyword evidence="9" id="KW-0645">Protease</keyword>
<dbReference type="InterPro" id="IPR050925">
    <property type="entry name" value="Rhomboid_protease_S54"/>
</dbReference>
<evidence type="ECO:0000256" key="2">
    <source>
        <dbReference type="ARBA" id="ARBA00009045"/>
    </source>
</evidence>
<dbReference type="SUPFAM" id="SSF144091">
    <property type="entry name" value="Rhomboid-like"/>
    <property type="match status" value="1"/>
</dbReference>
<dbReference type="GO" id="GO:0016020">
    <property type="term" value="C:membrane"/>
    <property type="evidence" value="ECO:0007669"/>
    <property type="project" value="UniProtKB-SubCell"/>
</dbReference>
<dbReference type="PANTHER" id="PTHR43731:SF14">
    <property type="entry name" value="PRESENILIN-ASSOCIATED RHOMBOID-LIKE PROTEIN, MITOCHONDRIAL"/>
    <property type="match status" value="1"/>
</dbReference>
<feature type="transmembrane region" description="Helical" evidence="7">
    <location>
        <begin position="154"/>
        <end position="175"/>
    </location>
</feature>
<dbReference type="InterPro" id="IPR035952">
    <property type="entry name" value="Rhomboid-like_sf"/>
</dbReference>
<keyword evidence="3 7" id="KW-0812">Transmembrane</keyword>
<dbReference type="GO" id="GO:0006508">
    <property type="term" value="P:proteolysis"/>
    <property type="evidence" value="ECO:0007669"/>
    <property type="project" value="UniProtKB-KW"/>
</dbReference>
<feature type="transmembrane region" description="Helical" evidence="7">
    <location>
        <begin position="217"/>
        <end position="236"/>
    </location>
</feature>
<feature type="transmembrane region" description="Helical" evidence="7">
    <location>
        <begin position="91"/>
        <end position="109"/>
    </location>
</feature>
<evidence type="ECO:0000313" key="10">
    <source>
        <dbReference type="Proteomes" id="UP000516305"/>
    </source>
</evidence>
<evidence type="ECO:0000313" key="9">
    <source>
        <dbReference type="EMBL" id="QNR24630.1"/>
    </source>
</evidence>
<reference evidence="9 10" key="1">
    <citation type="submission" date="2020-08" db="EMBL/GenBank/DDBJ databases">
        <title>Croceimicrobium hydrocarbonivorans gen. nov., sp. nov., a novel marine bacterium isolated from a bacterial consortium that degrades polyethylene terephthalate.</title>
        <authorList>
            <person name="Liu R."/>
        </authorList>
    </citation>
    <scope>NUCLEOTIDE SEQUENCE [LARGE SCALE GENOMIC DNA]</scope>
    <source>
        <strain evidence="9 10">A20-9</strain>
    </source>
</reference>
<evidence type="ECO:0000256" key="3">
    <source>
        <dbReference type="ARBA" id="ARBA00022692"/>
    </source>
</evidence>
<keyword evidence="4" id="KW-0378">Hydrolase</keyword>
<evidence type="ECO:0000256" key="4">
    <source>
        <dbReference type="ARBA" id="ARBA00022801"/>
    </source>
</evidence>
<evidence type="ECO:0000256" key="7">
    <source>
        <dbReference type="SAM" id="Phobius"/>
    </source>
</evidence>
<evidence type="ECO:0000259" key="8">
    <source>
        <dbReference type="Pfam" id="PF01694"/>
    </source>
</evidence>
<dbReference type="GO" id="GO:0004252">
    <property type="term" value="F:serine-type endopeptidase activity"/>
    <property type="evidence" value="ECO:0007669"/>
    <property type="project" value="InterPro"/>
</dbReference>
<dbReference type="EMBL" id="CP060139">
    <property type="protein sequence ID" value="QNR24630.1"/>
    <property type="molecule type" value="Genomic_DNA"/>
</dbReference>
<dbReference type="Pfam" id="PF01694">
    <property type="entry name" value="Rhomboid"/>
    <property type="match status" value="1"/>
</dbReference>
<dbReference type="AlphaFoldDB" id="A0A7H0VFY2"/>
<evidence type="ECO:0000256" key="5">
    <source>
        <dbReference type="ARBA" id="ARBA00022989"/>
    </source>
</evidence>
<dbReference type="PANTHER" id="PTHR43731">
    <property type="entry name" value="RHOMBOID PROTEASE"/>
    <property type="match status" value="1"/>
</dbReference>
<feature type="transmembrane region" description="Helical" evidence="7">
    <location>
        <begin position="53"/>
        <end position="79"/>
    </location>
</feature>
<dbReference type="Gene3D" id="1.20.1540.10">
    <property type="entry name" value="Rhomboid-like"/>
    <property type="match status" value="1"/>
</dbReference>
<keyword evidence="10" id="KW-1185">Reference proteome</keyword>
<protein>
    <submittedName>
        <fullName evidence="9">Rhomboid family intramembrane serine protease</fullName>
    </submittedName>
</protein>
<keyword evidence="5 7" id="KW-1133">Transmembrane helix</keyword>
<keyword evidence="6 7" id="KW-0472">Membrane</keyword>
<dbReference type="KEGG" id="chyd:H4K34_01950"/>
<name>A0A7H0VFY2_9FLAO</name>
<comment type="similarity">
    <text evidence="2">Belongs to the peptidase S54 family.</text>
</comment>
<sequence length="245" mass="27294">MLRFNLLPDVIKNLIILNGLFYLGTVVIESTTNFPVTNYLALHYPLSPDFQPFQFVTSIFMHGGLTHLFFNMFALYMFGSALEQIWGGPRFLLYYLLTGIGASFFNLGVEYWQYTSATAELSNSTIELILRGDIDALSLITNESMADISKAFGVIHGSTIGASGAVFGILLAFGMVLPNQPIYFIFFPAPIKAKYLVIGYGLLELSRGLQYNPADNIAHFAHLGGMVIGFLILQYWKKKNGTLMR</sequence>
<accession>A0A7H0VFY2</accession>
<dbReference type="InterPro" id="IPR022764">
    <property type="entry name" value="Peptidase_S54_rhomboid_dom"/>
</dbReference>
<gene>
    <name evidence="9" type="ORF">H4K34_01950</name>
</gene>
<comment type="subcellular location">
    <subcellularLocation>
        <location evidence="1">Membrane</location>
        <topology evidence="1">Multi-pass membrane protein</topology>
    </subcellularLocation>
</comment>